<gene>
    <name evidence="1" type="ORF">BF9343_1045</name>
</gene>
<dbReference type="AlphaFoldDB" id="Q5LGB4"/>
<keyword evidence="2" id="KW-1185">Reference proteome</keyword>
<accession>Q5LGB4</accession>
<dbReference type="EMBL" id="CR626927">
    <property type="protein sequence ID" value="CAH06826.1"/>
    <property type="molecule type" value="Genomic_DNA"/>
</dbReference>
<dbReference type="HOGENOM" id="CLU_2840587_0_0_10"/>
<accession>A0A380YXT8</accession>
<protein>
    <submittedName>
        <fullName evidence="1">Uncharacterized protein</fullName>
    </submittedName>
</protein>
<dbReference type="Proteomes" id="UP000006731">
    <property type="component" value="Chromosome"/>
</dbReference>
<organism evidence="1 2">
    <name type="scientific">Bacteroides fragilis (strain ATCC 25285 / DSM 2151 / CCUG 4856 / JCM 11019 / LMG 10263 / NCTC 9343 / Onslow / VPI 2553 / EN-2)</name>
    <dbReference type="NCBI Taxonomy" id="272559"/>
    <lineage>
        <taxon>Bacteria</taxon>
        <taxon>Pseudomonadati</taxon>
        <taxon>Bacteroidota</taxon>
        <taxon>Bacteroidia</taxon>
        <taxon>Bacteroidales</taxon>
        <taxon>Bacteroidaceae</taxon>
        <taxon>Bacteroides</taxon>
    </lineage>
</organism>
<proteinExistence type="predicted"/>
<dbReference type="KEGG" id="bfs:BF9343_1045"/>
<dbReference type="PaxDb" id="272559-BF9343_1045"/>
<reference evidence="1 2" key="1">
    <citation type="journal article" date="2005" name="Science">
        <title>Extensive DNA inversions in the B. fragilis genome control variable gene expression.</title>
        <authorList>
            <person name="Cerdeno-Tarraga A.M."/>
            <person name="Patrick S."/>
            <person name="Crosmann L."/>
            <person name="Blakely G."/>
            <person name="Abratt V."/>
            <person name="Lennard N."/>
            <person name="Duerden B."/>
            <person name="Poxton I."/>
            <person name="Harris B."/>
            <person name="Quail M.A."/>
            <person name="Barron A."/>
            <person name="Clarck L."/>
            <person name="Corton C."/>
            <person name="Doggett J."/>
            <person name="Holden M.T.G."/>
            <person name="Larke N."/>
            <person name="Line A."/>
            <person name="Lord A."/>
            <person name="Norbertczak H."/>
            <person name="Ormond D."/>
            <person name="Price C."/>
            <person name="Rabbinowitsch E."/>
            <person name="Woodward J."/>
            <person name="Barrel B.G."/>
            <person name="Parkhill J."/>
        </authorList>
    </citation>
    <scope>NUCLEOTIDE SEQUENCE [LARGE SCALE GENOMIC DNA]</scope>
    <source>
        <strain evidence="2">ATCC 25285 / DSM 2151 / CCUG 4856 / JCM 11019 / LMG 10263 / NCTC 9343 / Onslow / VPI 2553 / EN-2</strain>
    </source>
</reference>
<evidence type="ECO:0000313" key="1">
    <source>
        <dbReference type="EMBL" id="CAH06826.1"/>
    </source>
</evidence>
<sequence length="65" mass="7621">MSIFTNKIHLFALFLQISQTNIYSIKFIITLGNINHLKILDHNKEKVSIPTEEAMKMTIYVQKQK</sequence>
<evidence type="ECO:0000313" key="2">
    <source>
        <dbReference type="Proteomes" id="UP000006731"/>
    </source>
</evidence>
<name>Q5LGB4_BACFN</name>